<dbReference type="KEGG" id="cvn:111104685"/>
<dbReference type="GeneID" id="111104685"/>
<evidence type="ECO:0000256" key="1">
    <source>
        <dbReference type="SAM" id="MobiDB-lite"/>
    </source>
</evidence>
<feature type="transmembrane region" description="Helical" evidence="2">
    <location>
        <begin position="182"/>
        <end position="201"/>
    </location>
</feature>
<keyword evidence="2" id="KW-0472">Membrane</keyword>
<evidence type="ECO:0000313" key="3">
    <source>
        <dbReference type="Proteomes" id="UP000694844"/>
    </source>
</evidence>
<organism evidence="3 4">
    <name type="scientific">Crassostrea virginica</name>
    <name type="common">Eastern oyster</name>
    <dbReference type="NCBI Taxonomy" id="6565"/>
    <lineage>
        <taxon>Eukaryota</taxon>
        <taxon>Metazoa</taxon>
        <taxon>Spiralia</taxon>
        <taxon>Lophotrochozoa</taxon>
        <taxon>Mollusca</taxon>
        <taxon>Bivalvia</taxon>
        <taxon>Autobranchia</taxon>
        <taxon>Pteriomorphia</taxon>
        <taxon>Ostreida</taxon>
        <taxon>Ostreoidea</taxon>
        <taxon>Ostreidae</taxon>
        <taxon>Crassostrea</taxon>
    </lineage>
</organism>
<dbReference type="AlphaFoldDB" id="A0A8B8ATG3"/>
<sequence length="202" mass="21777">MEAPPPSYQEAVNSEPSSSSFVFPSRGSPESSAAPDGRVSELCVCPAHGVVPRLNVCICGRDGLDGGAIQARSCQHCSNYVIVQRHYFNSHPPANTCTHPHPQRHDVINERQSEQSVSNDVTVHFDSAKGTVSSLVSMGTDDVTERDPMISNASRLSDTNEEEEEEEKQGACANCNTGSFCAASFLALVVIILITVFTFFLT</sequence>
<keyword evidence="3" id="KW-1185">Reference proteome</keyword>
<protein>
    <submittedName>
        <fullName evidence="4">Uncharacterized protein LOC111104685</fullName>
    </submittedName>
</protein>
<dbReference type="OrthoDB" id="6142949at2759"/>
<feature type="region of interest" description="Disordered" evidence="1">
    <location>
        <begin position="1"/>
        <end position="33"/>
    </location>
</feature>
<accession>A0A8B8ATG3</accession>
<reference evidence="4" key="2">
    <citation type="submission" date="2025-08" db="UniProtKB">
        <authorList>
            <consortium name="RefSeq"/>
        </authorList>
    </citation>
    <scope>IDENTIFICATION</scope>
    <source>
        <tissue evidence="4">Whole sample</tissue>
    </source>
</reference>
<name>A0A8B8ATG3_CRAVI</name>
<gene>
    <name evidence="4" type="primary">LOC111104685</name>
</gene>
<keyword evidence="2" id="KW-1133">Transmembrane helix</keyword>
<feature type="region of interest" description="Disordered" evidence="1">
    <location>
        <begin position="143"/>
        <end position="168"/>
    </location>
</feature>
<proteinExistence type="predicted"/>
<evidence type="ECO:0000256" key="2">
    <source>
        <dbReference type="SAM" id="Phobius"/>
    </source>
</evidence>
<dbReference type="Proteomes" id="UP000694844">
    <property type="component" value="Chromosome 1"/>
</dbReference>
<keyword evidence="2" id="KW-0812">Transmembrane</keyword>
<reference evidence="3" key="1">
    <citation type="submission" date="2024-06" db="UniProtKB">
        <authorList>
            <consortium name="RefSeq"/>
        </authorList>
    </citation>
    <scope>NUCLEOTIDE SEQUENCE [LARGE SCALE GENOMIC DNA]</scope>
</reference>
<evidence type="ECO:0000313" key="4">
    <source>
        <dbReference type="RefSeq" id="XP_022294470.1"/>
    </source>
</evidence>
<dbReference type="RefSeq" id="XP_022294470.1">
    <property type="nucleotide sequence ID" value="XM_022438762.1"/>
</dbReference>
<feature type="compositionally biased region" description="Low complexity" evidence="1">
    <location>
        <begin position="14"/>
        <end position="29"/>
    </location>
</feature>